<keyword evidence="2" id="KW-0808">Transferase</keyword>
<keyword evidence="3" id="KW-1185">Reference proteome</keyword>
<dbReference type="InterPro" id="IPR052356">
    <property type="entry name" value="Thiol_S-MT"/>
</dbReference>
<keyword evidence="2" id="KW-0489">Methyltransferase</keyword>
<dbReference type="EMBL" id="CP063196">
    <property type="protein sequence ID" value="UOE21883.1"/>
    <property type="molecule type" value="Genomic_DNA"/>
</dbReference>
<dbReference type="PANTHER" id="PTHR45036">
    <property type="entry name" value="METHYLTRANSFERASE LIKE 7B"/>
    <property type="match status" value="1"/>
</dbReference>
<dbReference type="PANTHER" id="PTHR45036:SF1">
    <property type="entry name" value="METHYLTRANSFERASE LIKE 7A"/>
    <property type="match status" value="1"/>
</dbReference>
<accession>A0AA97M1K4</accession>
<evidence type="ECO:0000313" key="2">
    <source>
        <dbReference type="EMBL" id="UOE21883.1"/>
    </source>
</evidence>
<evidence type="ECO:0000259" key="1">
    <source>
        <dbReference type="Pfam" id="PF08241"/>
    </source>
</evidence>
<organism evidence="2 3">
    <name type="scientific">Thermobifida halotolerans</name>
    <dbReference type="NCBI Taxonomy" id="483545"/>
    <lineage>
        <taxon>Bacteria</taxon>
        <taxon>Bacillati</taxon>
        <taxon>Actinomycetota</taxon>
        <taxon>Actinomycetes</taxon>
        <taxon>Streptosporangiales</taxon>
        <taxon>Nocardiopsidaceae</taxon>
        <taxon>Thermobifida</taxon>
    </lineage>
</organism>
<protein>
    <submittedName>
        <fullName evidence="2">Methyltransferase domain-containing protein</fullName>
    </submittedName>
</protein>
<dbReference type="AlphaFoldDB" id="A0AA97M1K4"/>
<dbReference type="GO" id="GO:0032259">
    <property type="term" value="P:methylation"/>
    <property type="evidence" value="ECO:0007669"/>
    <property type="project" value="UniProtKB-KW"/>
</dbReference>
<dbReference type="Proteomes" id="UP000265719">
    <property type="component" value="Chromosome"/>
</dbReference>
<dbReference type="SUPFAM" id="SSF53335">
    <property type="entry name" value="S-adenosyl-L-methionine-dependent methyltransferases"/>
    <property type="match status" value="1"/>
</dbReference>
<sequence>MLEHVERHPGVRDLSVFVGDPDDVVDLPFGPGLPGIREWTEAHYRFAGHITGFDPSEVGDREALRAEFGYAPDETVIIAAVGGSGVGASLLRRVIRAQPLIAENVPDPRTVVVTGPRLDPAALPDASVDEVICSLVLCTVTDPRQVLEEVRRVLRPGGRFRFVEHVAAPPGSFRSRVQQAIRRPWGWLFEGCDPHRHTVDIVREAGFATLRVRERKFRRSPFWPVNTAVWGIATR</sequence>
<feature type="domain" description="Methyltransferase type 11" evidence="1">
    <location>
        <begin position="121"/>
        <end position="161"/>
    </location>
</feature>
<dbReference type="InterPro" id="IPR013216">
    <property type="entry name" value="Methyltransf_11"/>
</dbReference>
<dbReference type="Gene3D" id="3.40.50.150">
    <property type="entry name" value="Vaccinia Virus protein VP39"/>
    <property type="match status" value="1"/>
</dbReference>
<dbReference type="CDD" id="cd02440">
    <property type="entry name" value="AdoMet_MTases"/>
    <property type="match status" value="1"/>
</dbReference>
<proteinExistence type="predicted"/>
<dbReference type="Pfam" id="PF08241">
    <property type="entry name" value="Methyltransf_11"/>
    <property type="match status" value="1"/>
</dbReference>
<dbReference type="KEGG" id="thao:NI17_006110"/>
<gene>
    <name evidence="2" type="ORF">NI17_006110</name>
</gene>
<reference evidence="2" key="1">
    <citation type="submission" date="2020-10" db="EMBL/GenBank/DDBJ databases">
        <title>De novo genome project of the cellulose decomposer Thermobifida halotolerans type strain.</title>
        <authorList>
            <person name="Nagy I."/>
            <person name="Horvath B."/>
            <person name="Kukolya J."/>
            <person name="Nagy I."/>
            <person name="Orsini M."/>
        </authorList>
    </citation>
    <scope>NUCLEOTIDE SEQUENCE</scope>
    <source>
        <strain evidence="2">DSM 44931</strain>
    </source>
</reference>
<dbReference type="GO" id="GO:0008757">
    <property type="term" value="F:S-adenosylmethionine-dependent methyltransferase activity"/>
    <property type="evidence" value="ECO:0007669"/>
    <property type="project" value="InterPro"/>
</dbReference>
<name>A0AA97M1K4_9ACTN</name>
<evidence type="ECO:0000313" key="3">
    <source>
        <dbReference type="Proteomes" id="UP000265719"/>
    </source>
</evidence>
<dbReference type="InterPro" id="IPR029063">
    <property type="entry name" value="SAM-dependent_MTases_sf"/>
</dbReference>